<evidence type="ECO:0000313" key="3">
    <source>
        <dbReference type="Proteomes" id="UP000693981"/>
    </source>
</evidence>
<gene>
    <name evidence="2" type="ORF">PHYBOEH_007293</name>
</gene>
<comment type="caution">
    <text evidence="2">The sequence shown here is derived from an EMBL/GenBank/DDBJ whole genome shotgun (WGS) entry which is preliminary data.</text>
</comment>
<evidence type="ECO:0000256" key="1">
    <source>
        <dbReference type="SAM" id="MobiDB-lite"/>
    </source>
</evidence>
<proteinExistence type="predicted"/>
<name>A0A8T1XEK2_9STRA</name>
<dbReference type="EMBL" id="JAGDFL010000004">
    <property type="protein sequence ID" value="KAG7402079.1"/>
    <property type="molecule type" value="Genomic_DNA"/>
</dbReference>
<feature type="compositionally biased region" description="Polar residues" evidence="1">
    <location>
        <begin position="411"/>
        <end position="420"/>
    </location>
</feature>
<dbReference type="OrthoDB" id="63853at2759"/>
<reference evidence="2" key="1">
    <citation type="submission" date="2021-02" db="EMBL/GenBank/DDBJ databases">
        <authorList>
            <person name="Palmer J.M."/>
        </authorList>
    </citation>
    <scope>NUCLEOTIDE SEQUENCE</scope>
    <source>
        <strain evidence="2">SCRP23</strain>
    </source>
</reference>
<dbReference type="Proteomes" id="UP000693981">
    <property type="component" value="Unassembled WGS sequence"/>
</dbReference>
<dbReference type="AlphaFoldDB" id="A0A8T1XEK2"/>
<organism evidence="2 3">
    <name type="scientific">Phytophthora boehmeriae</name>
    <dbReference type="NCBI Taxonomy" id="109152"/>
    <lineage>
        <taxon>Eukaryota</taxon>
        <taxon>Sar</taxon>
        <taxon>Stramenopiles</taxon>
        <taxon>Oomycota</taxon>
        <taxon>Peronosporomycetes</taxon>
        <taxon>Peronosporales</taxon>
        <taxon>Peronosporaceae</taxon>
        <taxon>Phytophthora</taxon>
    </lineage>
</organism>
<accession>A0A8T1XEK2</accession>
<protein>
    <submittedName>
        <fullName evidence="2">Uncharacterized protein</fullName>
    </submittedName>
</protein>
<sequence>MAVEQIRILHGGLTWPSVRGARLLQCFTSSEYAAPPSQDPCNDPLPADFPYDLELCVPTAGHVALVLVRRSSATPTARTLTQPLTPSGSSASAPAAPRVVYVLDALPPPRRRSSDDKSKRKKKTPQLPQQPVDELELLHELFEPQSRAAGGKDSSVLVKAPLLCARFDCKVVSIRFLRSGGGLQKSTQKNRVGERVVGAAAPLRCVVAREDGMAYLWEWQADLFQWVFLNRLCFLENPNLKWTRPVAAFTTTDLPLASVNSSSVSDDGGGGIGGSRSSGVTEFAWWSTATKHEPKLKLRRLRFERAADALRATDVVVGSAFSPIPSCDDIVKLLGSKLGLFAVSKVQGIFYRSASASLRTVALDWGSIFALEGDTTGPDLSQILMCVHSVTGELVLLHRKTGEIYLVTPKSPRSSSQNEDTSSDDRDTNGCNTLFARKLTTLSQPSSDAQDEILDMTAHRHVILVLTQHMLRVYTLIGGDLLGTADIPTGVDQGSQNDGPKTCKFWTIPGSANAVGLWAPDGFWTIRLPSAKAVGAALHDSPSPTGADKMKREKGGPEAAFLAVKDYGTGDLHLDAVRYALEVLERVTPSTVDPIQRHPEAWEAVWHTVSSPALLLALLDNRATTEKVVNDLAQYVAAIYAASTGIRSVNRFNGSATTISKTDHLLRLTPANLESLHHLSNWIVLAKRKQRFLLLAKDPQDVQNAGENAQEGESSARDAASTAVYFLLVEYCIKNCDAAELKELLVLKPAYVDMLHVLRALRTSLSSKSKQHERKDDVKDSGVKVGDLRSVLLTLMQQRRAEVVKY</sequence>
<evidence type="ECO:0000313" key="2">
    <source>
        <dbReference type="EMBL" id="KAG7402079.1"/>
    </source>
</evidence>
<feature type="region of interest" description="Disordered" evidence="1">
    <location>
        <begin position="105"/>
        <end position="130"/>
    </location>
</feature>
<keyword evidence="3" id="KW-1185">Reference proteome</keyword>
<feature type="region of interest" description="Disordered" evidence="1">
    <location>
        <begin position="408"/>
        <end position="430"/>
    </location>
</feature>